<accession>A0A5M3MJ29</accession>
<dbReference type="KEGG" id="cput:CONPUDRAFT_156611"/>
<dbReference type="AlphaFoldDB" id="A0A5M3MJ29"/>
<dbReference type="Gene3D" id="3.80.10.10">
    <property type="entry name" value="Ribonuclease Inhibitor"/>
    <property type="match status" value="1"/>
</dbReference>
<comment type="caution">
    <text evidence="1">The sequence shown here is derived from an EMBL/GenBank/DDBJ whole genome shotgun (WGS) entry which is preliminary data.</text>
</comment>
<dbReference type="RefSeq" id="XP_007771639.1">
    <property type="nucleotide sequence ID" value="XM_007773449.1"/>
</dbReference>
<dbReference type="InterPro" id="IPR032675">
    <property type="entry name" value="LRR_dom_sf"/>
</dbReference>
<dbReference type="OrthoDB" id="2803881at2759"/>
<proteinExistence type="predicted"/>
<evidence type="ECO:0000313" key="2">
    <source>
        <dbReference type="Proteomes" id="UP000053558"/>
    </source>
</evidence>
<sequence>MHHALTVSDILLEIFLQLAQRGDVGSLAVLARTCQTFKDPALNLAWELPQPLSRLTTILPKHVLVCGEEGKTVNTRPLSSAEWDLFYGYTSRIREITVSERGPTVQSLLRLLASRPTAIDCAFPKLRRLTIEESEDVPESPEYRSLLGPKLESLELNLFSKVFEDEVVEGSGGAAAAAINALPDVCPDLRHLAFSWSTKIHTTPTWAVETLSYVVPQLRHLQILRCPAPDINTMNAIGLLPSLEVFTLESSPINAETPGAAMDIMDASPPYEFNHLRTLKYTFEHIINAIAFSYQLQNFPSSLSISLCIPPPLPLLRMLLRVLGQFPISDMHTIKLKQECTRGNPEGYIDDGDDLREPVTLNVLRPLLSHVCLSTLEIDVKLGFALTDGDIDDLSLAWPNLQHLALIQKAGWEEPTVTTQGLYSLVRNCSCLKRLEITINASQLVAVPSAIPAYGHRNDLLDALNLQDSRIGDPVVLSMILARLFSSSSFSLLFGPEATLSTGRLTQAHRSAVMYCIEQRRTAEIDSGQEACDSTWPPSGDVVAKLERAYNVNLGLTR</sequence>
<dbReference type="OMA" id="SEKWART"/>
<evidence type="ECO:0008006" key="3">
    <source>
        <dbReference type="Google" id="ProtNLM"/>
    </source>
</evidence>
<evidence type="ECO:0000313" key="1">
    <source>
        <dbReference type="EMBL" id="EIW78645.1"/>
    </source>
</evidence>
<dbReference type="Proteomes" id="UP000053558">
    <property type="component" value="Unassembled WGS sequence"/>
</dbReference>
<organism evidence="1 2">
    <name type="scientific">Coniophora puteana (strain RWD-64-598)</name>
    <name type="common">Brown rot fungus</name>
    <dbReference type="NCBI Taxonomy" id="741705"/>
    <lineage>
        <taxon>Eukaryota</taxon>
        <taxon>Fungi</taxon>
        <taxon>Dikarya</taxon>
        <taxon>Basidiomycota</taxon>
        <taxon>Agaricomycotina</taxon>
        <taxon>Agaricomycetes</taxon>
        <taxon>Agaricomycetidae</taxon>
        <taxon>Boletales</taxon>
        <taxon>Coniophorineae</taxon>
        <taxon>Coniophoraceae</taxon>
        <taxon>Coniophora</taxon>
    </lineage>
</organism>
<keyword evidence="2" id="KW-1185">Reference proteome</keyword>
<dbReference type="SUPFAM" id="SSF52047">
    <property type="entry name" value="RNI-like"/>
    <property type="match status" value="1"/>
</dbReference>
<gene>
    <name evidence="1" type="ORF">CONPUDRAFT_156611</name>
</gene>
<reference evidence="2" key="1">
    <citation type="journal article" date="2012" name="Science">
        <title>The Paleozoic origin of enzymatic lignin decomposition reconstructed from 31 fungal genomes.</title>
        <authorList>
            <person name="Floudas D."/>
            <person name="Binder M."/>
            <person name="Riley R."/>
            <person name="Barry K."/>
            <person name="Blanchette R.A."/>
            <person name="Henrissat B."/>
            <person name="Martinez A.T."/>
            <person name="Otillar R."/>
            <person name="Spatafora J.W."/>
            <person name="Yadav J.S."/>
            <person name="Aerts A."/>
            <person name="Benoit I."/>
            <person name="Boyd A."/>
            <person name="Carlson A."/>
            <person name="Copeland A."/>
            <person name="Coutinho P.M."/>
            <person name="de Vries R.P."/>
            <person name="Ferreira P."/>
            <person name="Findley K."/>
            <person name="Foster B."/>
            <person name="Gaskell J."/>
            <person name="Glotzer D."/>
            <person name="Gorecki P."/>
            <person name="Heitman J."/>
            <person name="Hesse C."/>
            <person name="Hori C."/>
            <person name="Igarashi K."/>
            <person name="Jurgens J.A."/>
            <person name="Kallen N."/>
            <person name="Kersten P."/>
            <person name="Kohler A."/>
            <person name="Kuees U."/>
            <person name="Kumar T.K.A."/>
            <person name="Kuo A."/>
            <person name="LaButti K."/>
            <person name="Larrondo L.F."/>
            <person name="Lindquist E."/>
            <person name="Ling A."/>
            <person name="Lombard V."/>
            <person name="Lucas S."/>
            <person name="Lundell T."/>
            <person name="Martin R."/>
            <person name="McLaughlin D.J."/>
            <person name="Morgenstern I."/>
            <person name="Morin E."/>
            <person name="Murat C."/>
            <person name="Nagy L.G."/>
            <person name="Nolan M."/>
            <person name="Ohm R.A."/>
            <person name="Patyshakuliyeva A."/>
            <person name="Rokas A."/>
            <person name="Ruiz-Duenas F.J."/>
            <person name="Sabat G."/>
            <person name="Salamov A."/>
            <person name="Samejima M."/>
            <person name="Schmutz J."/>
            <person name="Slot J.C."/>
            <person name="St John F."/>
            <person name="Stenlid J."/>
            <person name="Sun H."/>
            <person name="Sun S."/>
            <person name="Syed K."/>
            <person name="Tsang A."/>
            <person name="Wiebenga A."/>
            <person name="Young D."/>
            <person name="Pisabarro A."/>
            <person name="Eastwood D.C."/>
            <person name="Martin F."/>
            <person name="Cullen D."/>
            <person name="Grigoriev I.V."/>
            <person name="Hibbett D.S."/>
        </authorList>
    </citation>
    <scope>NUCLEOTIDE SEQUENCE [LARGE SCALE GENOMIC DNA]</scope>
    <source>
        <strain evidence="2">RWD-64-598 SS2</strain>
    </source>
</reference>
<dbReference type="EMBL" id="JH711582">
    <property type="protein sequence ID" value="EIW78645.1"/>
    <property type="molecule type" value="Genomic_DNA"/>
</dbReference>
<name>A0A5M3MJ29_CONPW</name>
<protein>
    <recommendedName>
        <fullName evidence="3">F-box domain-containing protein</fullName>
    </recommendedName>
</protein>
<dbReference type="GeneID" id="19203593"/>